<reference evidence="2 3" key="1">
    <citation type="journal article" date="2018" name="PLoS Pathog.">
        <title>Evolution of structural diversity of trichothecenes, a family of toxins produced by plant pathogenic and entomopathogenic fungi.</title>
        <authorList>
            <person name="Proctor R.H."/>
            <person name="McCormick S.P."/>
            <person name="Kim H.S."/>
            <person name="Cardoza R.E."/>
            <person name="Stanley A.M."/>
            <person name="Lindo L."/>
            <person name="Kelly A."/>
            <person name="Brown D.W."/>
            <person name="Lee T."/>
            <person name="Vaughan M.M."/>
            <person name="Alexander N.J."/>
            <person name="Busman M."/>
            <person name="Gutierrez S."/>
        </authorList>
    </citation>
    <scope>NUCLEOTIDE SEQUENCE [LARGE SCALE GENOMIC DNA]</scope>
    <source>
        <strain evidence="2 3">IBT 40837</strain>
    </source>
</reference>
<dbReference type="SUPFAM" id="SSF51182">
    <property type="entry name" value="RmlC-like cupins"/>
    <property type="match status" value="1"/>
</dbReference>
<dbReference type="InterPro" id="IPR011051">
    <property type="entry name" value="RmlC_Cupin_sf"/>
</dbReference>
<keyword evidence="3" id="KW-1185">Reference proteome</keyword>
<dbReference type="OrthoDB" id="5370773at2759"/>
<evidence type="ECO:0000313" key="2">
    <source>
        <dbReference type="EMBL" id="RFU73313.1"/>
    </source>
</evidence>
<gene>
    <name evidence="2" type="ORF">TARUN_8941</name>
</gene>
<dbReference type="Proteomes" id="UP000266272">
    <property type="component" value="Unassembled WGS sequence"/>
</dbReference>
<proteinExistence type="predicted"/>
<dbReference type="AlphaFoldDB" id="A0A395NC66"/>
<sequence>MKASTLALSLSLSLLSPATTVAASSSSSSGAAHHPPLVVDVAPDHLRPYILPRYKGQAIKLTTSGQIIRFSITTNSSDGAFAVVQHTSKFTGWTSARPHTHHDSHEHFYCSKGRVELWTKKNVTGAIDEARVLTLGDFGTAPPGTIHTFQHTDPDSQLTHIYNPAGFEKLYNVYSLGEFDSPHGSPYQLIEEDQQPFGDVTPAQEAQLNSLDLFVAKADVYVPRRDFVNGTAGDPSLNWHNGNNSLSSDPTDPYYIAKDYGPKYLNSDNGYKVIQPLLTAAQTPFKNFTVGTLTLSQKLKGDRPNVAKLPHHFAIQMDEGQLALTLPGYKTEYLLQGDVAFIPSGIRFEYFATVPFTKFLYLNGGAKGLDYQLLKNAVPWDFPVYPE</sequence>
<dbReference type="EMBL" id="PXOA01000667">
    <property type="protein sequence ID" value="RFU73313.1"/>
    <property type="molecule type" value="Genomic_DNA"/>
</dbReference>
<dbReference type="InterPro" id="IPR052538">
    <property type="entry name" value="Flavonoid_dioxygenase-like"/>
</dbReference>
<organism evidence="2 3">
    <name type="scientific">Trichoderma arundinaceum</name>
    <dbReference type="NCBI Taxonomy" id="490622"/>
    <lineage>
        <taxon>Eukaryota</taxon>
        <taxon>Fungi</taxon>
        <taxon>Dikarya</taxon>
        <taxon>Ascomycota</taxon>
        <taxon>Pezizomycotina</taxon>
        <taxon>Sordariomycetes</taxon>
        <taxon>Hypocreomycetidae</taxon>
        <taxon>Hypocreales</taxon>
        <taxon>Hypocreaceae</taxon>
        <taxon>Trichoderma</taxon>
    </lineage>
</organism>
<dbReference type="Gene3D" id="2.60.120.10">
    <property type="entry name" value="Jelly Rolls"/>
    <property type="match status" value="2"/>
</dbReference>
<keyword evidence="2" id="KW-0223">Dioxygenase</keyword>
<dbReference type="InterPro" id="IPR014710">
    <property type="entry name" value="RmlC-like_jellyroll"/>
</dbReference>
<dbReference type="PANTHER" id="PTHR43346">
    <property type="entry name" value="LIGAND BINDING DOMAIN PROTEIN, PUTATIVE (AFU_ORTHOLOGUE AFUA_6G14370)-RELATED"/>
    <property type="match status" value="1"/>
</dbReference>
<evidence type="ECO:0000256" key="1">
    <source>
        <dbReference type="SAM" id="SignalP"/>
    </source>
</evidence>
<keyword evidence="1" id="KW-0732">Signal</keyword>
<comment type="caution">
    <text evidence="2">The sequence shown here is derived from an EMBL/GenBank/DDBJ whole genome shotgun (WGS) entry which is preliminary data.</text>
</comment>
<feature type="chain" id="PRO_5017421036" evidence="1">
    <location>
        <begin position="24"/>
        <end position="387"/>
    </location>
</feature>
<dbReference type="CDD" id="cd20281">
    <property type="entry name" value="cupin_QDO_C"/>
    <property type="match status" value="1"/>
</dbReference>
<dbReference type="GO" id="GO:0051213">
    <property type="term" value="F:dioxygenase activity"/>
    <property type="evidence" value="ECO:0007669"/>
    <property type="project" value="UniProtKB-KW"/>
</dbReference>
<dbReference type="STRING" id="490622.A0A395NC66"/>
<keyword evidence="2" id="KW-0560">Oxidoreductase</keyword>
<name>A0A395NC66_TRIAR</name>
<evidence type="ECO:0000313" key="3">
    <source>
        <dbReference type="Proteomes" id="UP000266272"/>
    </source>
</evidence>
<feature type="signal peptide" evidence="1">
    <location>
        <begin position="1"/>
        <end position="23"/>
    </location>
</feature>
<dbReference type="PANTHER" id="PTHR43346:SF1">
    <property type="entry name" value="QUERCETIN 2,3-DIOXYGENASE-RELATED"/>
    <property type="match status" value="1"/>
</dbReference>
<dbReference type="CDD" id="cd02215">
    <property type="entry name" value="cupin_QDO_N_C"/>
    <property type="match status" value="1"/>
</dbReference>
<accession>A0A395NC66</accession>
<protein>
    <submittedName>
        <fullName evidence="2">Quercetin 2,3-dioxygenase</fullName>
    </submittedName>
</protein>